<evidence type="ECO:0000256" key="2">
    <source>
        <dbReference type="SAM" id="MobiDB-lite"/>
    </source>
</evidence>
<gene>
    <name evidence="4" type="ORF">A3770_14p72010</name>
</gene>
<feature type="domain" description="CCAAT-binding factor" evidence="3">
    <location>
        <begin position="534"/>
        <end position="727"/>
    </location>
</feature>
<dbReference type="InterPro" id="IPR040155">
    <property type="entry name" value="CEBPZ/Mak21-like"/>
</dbReference>
<evidence type="ECO:0000256" key="1">
    <source>
        <dbReference type="ARBA" id="ARBA00007797"/>
    </source>
</evidence>
<feature type="compositionally biased region" description="Acidic residues" evidence="2">
    <location>
        <begin position="646"/>
        <end position="674"/>
    </location>
</feature>
<name>A0A5B8MVV3_9CHLO</name>
<dbReference type="OrthoDB" id="28947at2759"/>
<proteinExistence type="inferred from homology"/>
<keyword evidence="5" id="KW-1185">Reference proteome</keyword>
<feature type="region of interest" description="Disordered" evidence="2">
    <location>
        <begin position="454"/>
        <end position="481"/>
    </location>
</feature>
<feature type="compositionally biased region" description="Low complexity" evidence="2">
    <location>
        <begin position="67"/>
        <end position="76"/>
    </location>
</feature>
<evidence type="ECO:0000259" key="3">
    <source>
        <dbReference type="Pfam" id="PF03914"/>
    </source>
</evidence>
<dbReference type="Pfam" id="PF03914">
    <property type="entry name" value="CBF"/>
    <property type="match status" value="1"/>
</dbReference>
<organism evidence="4 5">
    <name type="scientific">Chloropicon primus</name>
    <dbReference type="NCBI Taxonomy" id="1764295"/>
    <lineage>
        <taxon>Eukaryota</taxon>
        <taxon>Viridiplantae</taxon>
        <taxon>Chlorophyta</taxon>
        <taxon>Chloropicophyceae</taxon>
        <taxon>Chloropicales</taxon>
        <taxon>Chloropicaceae</taxon>
        <taxon>Chloropicon</taxon>
    </lineage>
</organism>
<dbReference type="Proteomes" id="UP000316726">
    <property type="component" value="Chromosome 14"/>
</dbReference>
<dbReference type="SUPFAM" id="SSF48371">
    <property type="entry name" value="ARM repeat"/>
    <property type="match status" value="1"/>
</dbReference>
<feature type="region of interest" description="Disordered" evidence="2">
    <location>
        <begin position="832"/>
        <end position="905"/>
    </location>
</feature>
<comment type="similarity">
    <text evidence="1">Belongs to the CBF/MAK21 family.</text>
</comment>
<accession>A0A5B8MVV3</accession>
<sequence>MSLRDDVLKYASEIGLSGAQQGGGGFNDTDFRPKSKAKRKREKERGGGKKGSRERQRGDNGGRARPLQGQQQLFQQRTKHVRFEGNGNVRGNTREGPRPVGPDPNEQRAWNEGAGPIPDSLLGDATASYDGFDEVLSASVWHSVYDDLMGAHTAKSAGAGKKKRKKNRSGSGFDSRAGELRLRAERLAEDFTKRSEVHMKKFGGQDAQWLMTAKAKGTVRDKIAAASLLVQQNVVANLGSLEMLVNMVVRNKGSRDGIQHTLEALGELFSTTLLPERKLLYFSSQVFVKSGHSESVDDKLLIVCYIEDRVKALYNEFVEGLETLTKDNLEFLKQKAIKTAFTLLKTKPEQEARLLSILVNKLGDPSRKIASNVVYFLHSLFEEHPGMKSIVAQEVENFLFRPSLAPRAQYTSVIFLNQILLSKKESEGGPALARKLINLYFSFFQLLTNPATREEEDDAGGQSRHKKFGDDKKKAGSKKNKSGDVVVDSKILGALLTGANRAFPFVSDTDIDGLIEKHSPKLFQLAHGSNFGTCVQALHLLYHLYNTKMSLSDRYYRALYSALLRKDLLTSNKASMFLSLLFKSLKADVNKVRVATFLNRLLQVTAEAKPNVTCGSLLLISETMKHFPALWAYVNEGADNGGEEFKDVEEESDAEEVNEAEEGGSGDDSEGEEEEKQKRGGEKQKGTKSKVYDMLKRDPQYSGMEETCFWELSLLSKHFHPSTSVMARTLLAGTHIVYDGDPFQDLNVVNFLGKFVQKKPKAISSKFSKAADPGEGLSEAFADLEEGQVNPADLFHYYNQRVRKVVKKDAGADIEKGGSRDDKKLLEAMLATGGENSDDSGEISGSASDDDLDDSDDVATSSSTTEDSEEEELDFASEDEGTDEKKAKTDKDSGPFASAADYADQIDADLSKSKEYLKELLGE</sequence>
<dbReference type="PANTHER" id="PTHR12048">
    <property type="entry name" value="CCAAT-BINDING FACTOR-RELATED"/>
    <property type="match status" value="1"/>
</dbReference>
<feature type="region of interest" description="Disordered" evidence="2">
    <location>
        <begin position="154"/>
        <end position="176"/>
    </location>
</feature>
<feature type="compositionally biased region" description="Basic and acidic residues" evidence="2">
    <location>
        <begin position="883"/>
        <end position="893"/>
    </location>
</feature>
<feature type="compositionally biased region" description="Basic and acidic residues" evidence="2">
    <location>
        <begin position="43"/>
        <end position="62"/>
    </location>
</feature>
<dbReference type="AlphaFoldDB" id="A0A5B8MVV3"/>
<protein>
    <submittedName>
        <fullName evidence="4">Putative CCAAT/enhancer-binding protein</fullName>
    </submittedName>
</protein>
<feature type="region of interest" description="Disordered" evidence="2">
    <location>
        <begin position="15"/>
        <end position="117"/>
    </location>
</feature>
<dbReference type="PANTHER" id="PTHR12048:SF0">
    <property type="entry name" value="CCAAT_ENHANCER-BINDING PROTEIN ZETA"/>
    <property type="match status" value="1"/>
</dbReference>
<dbReference type="STRING" id="1764295.A0A5B8MVV3"/>
<reference evidence="4 5" key="1">
    <citation type="submission" date="2018-07" db="EMBL/GenBank/DDBJ databases">
        <title>The complete nuclear genome of the prasinophyte Chloropicon primus (CCMP1205).</title>
        <authorList>
            <person name="Pombert J.-F."/>
            <person name="Otis C."/>
            <person name="Turmel M."/>
            <person name="Lemieux C."/>
        </authorList>
    </citation>
    <scope>NUCLEOTIDE SEQUENCE [LARGE SCALE GENOMIC DNA]</scope>
    <source>
        <strain evidence="4 5">CCMP1205</strain>
    </source>
</reference>
<feature type="region of interest" description="Disordered" evidence="2">
    <location>
        <begin position="642"/>
        <end position="691"/>
    </location>
</feature>
<feature type="compositionally biased region" description="Acidic residues" evidence="2">
    <location>
        <begin position="866"/>
        <end position="882"/>
    </location>
</feature>
<dbReference type="InterPro" id="IPR005612">
    <property type="entry name" value="CCAAT-binding_factor"/>
</dbReference>
<evidence type="ECO:0000313" key="4">
    <source>
        <dbReference type="EMBL" id="QDZ24683.1"/>
    </source>
</evidence>
<dbReference type="GO" id="GO:0005634">
    <property type="term" value="C:nucleus"/>
    <property type="evidence" value="ECO:0007669"/>
    <property type="project" value="UniProtKB-ARBA"/>
</dbReference>
<evidence type="ECO:0000313" key="5">
    <source>
        <dbReference type="Proteomes" id="UP000316726"/>
    </source>
</evidence>
<feature type="compositionally biased region" description="Acidic residues" evidence="2">
    <location>
        <begin position="848"/>
        <end position="857"/>
    </location>
</feature>
<feature type="compositionally biased region" description="Basic and acidic residues" evidence="2">
    <location>
        <begin position="675"/>
        <end position="691"/>
    </location>
</feature>
<dbReference type="EMBL" id="CP031047">
    <property type="protein sequence ID" value="QDZ24683.1"/>
    <property type="molecule type" value="Genomic_DNA"/>
</dbReference>
<dbReference type="InterPro" id="IPR016024">
    <property type="entry name" value="ARM-type_fold"/>
</dbReference>